<feature type="transmembrane region" description="Helical" evidence="6">
    <location>
        <begin position="15"/>
        <end position="33"/>
    </location>
</feature>
<feature type="transmembrane region" description="Helical" evidence="6">
    <location>
        <begin position="626"/>
        <end position="649"/>
    </location>
</feature>
<evidence type="ECO:0000259" key="7">
    <source>
        <dbReference type="PROSITE" id="PS50156"/>
    </source>
</evidence>
<dbReference type="PANTHER" id="PTHR33406">
    <property type="entry name" value="MEMBRANE PROTEIN MJ1562-RELATED"/>
    <property type="match status" value="1"/>
</dbReference>
<feature type="transmembrane region" description="Helical" evidence="6">
    <location>
        <begin position="275"/>
        <end position="294"/>
    </location>
</feature>
<keyword evidence="5 6" id="KW-0472">Membrane</keyword>
<evidence type="ECO:0000256" key="5">
    <source>
        <dbReference type="ARBA" id="ARBA00023136"/>
    </source>
</evidence>
<dbReference type="Proteomes" id="UP001344632">
    <property type="component" value="Unassembled WGS sequence"/>
</dbReference>
<dbReference type="RefSeq" id="WP_326086885.1">
    <property type="nucleotide sequence ID" value="NZ_JARLKZ010000005.1"/>
</dbReference>
<feature type="domain" description="SSD" evidence="7">
    <location>
        <begin position="201"/>
        <end position="326"/>
    </location>
</feature>
<accession>A0ABU6GKB6</accession>
<gene>
    <name evidence="8" type="ORF">P4H66_07290</name>
</gene>
<feature type="transmembrane region" description="Helical" evidence="6">
    <location>
        <begin position="360"/>
        <end position="380"/>
    </location>
</feature>
<evidence type="ECO:0000313" key="9">
    <source>
        <dbReference type="Proteomes" id="UP001344632"/>
    </source>
</evidence>
<keyword evidence="9" id="KW-1185">Reference proteome</keyword>
<dbReference type="InterPro" id="IPR050545">
    <property type="entry name" value="Mycobact_MmpL"/>
</dbReference>
<reference evidence="8 9" key="1">
    <citation type="submission" date="2023-03" db="EMBL/GenBank/DDBJ databases">
        <title>Bacillus Genome Sequencing.</title>
        <authorList>
            <person name="Dunlap C."/>
        </authorList>
    </citation>
    <scope>NUCLEOTIDE SEQUENCE [LARGE SCALE GENOMIC DNA]</scope>
    <source>
        <strain evidence="8 9">BD-525</strain>
    </source>
</reference>
<feature type="transmembrane region" description="Helical" evidence="6">
    <location>
        <begin position="655"/>
        <end position="677"/>
    </location>
</feature>
<sequence>MGYRLLAYFIYRHPGVIMACWMAFFVFFGSLSVQLPSVVRGPGLYTDGSSTKVQQMMEEQMGMSADPVVIVFEQHEEATNEEFTKVIERTLNNIKELSGLESLISPLENKDFIHGGVAYALLGFNQPTYQQGHLIKEIRSLLQPVVKGVTIQLTGKSIIQEDVNRASMHDFKMAERIGIPVAFIILFISFGGFLYAFIPVLMGMLTVSSAMGMMVLLSRMYDLDLSNFILNVIPMTGLALSLDFAFILTSRFREELRKGSAASALRATMLTSGRAVYFSAICVVCGLIAVAFIPMPMFESAAVCSIIVVVLAAAINLSLVPAILLRTAPFMQGDRRRLLFLSRSYKMWSSWADIVMRRPVRMLVAAGLIITCLLIPALHLSTSVPDASSLPAGSESRQADEKIRSQFQKEGTSDVLLLLQPVGSKFTLEEGRKAYSWLADLKNDPEVDSVKPINWVDSLSENTYSANAVVLQVSLIEPAGSLKVNAWLRDAEVRASATGLNMKWGGEAKSQQEVKDAIHHALPKMLGFIAVSNLIMLFIAFRSILIPLKAFVMNMLSIAASFGVLVLVFQTGITGMTPENIAIMIPVFIFGLVFGVSMDYGVFLLSRMSEAFEETGDPENAIRHGMAATGKLITSAAAILIAVTLPFAFGEVEGVRQLGVGIASAVFIDATLIRLLLVPSLMKLLGRFNWWVPRWLRSF</sequence>
<evidence type="ECO:0000256" key="6">
    <source>
        <dbReference type="SAM" id="Phobius"/>
    </source>
</evidence>
<dbReference type="InterPro" id="IPR004869">
    <property type="entry name" value="MMPL_dom"/>
</dbReference>
<dbReference type="InterPro" id="IPR000731">
    <property type="entry name" value="SSD"/>
</dbReference>
<evidence type="ECO:0000313" key="8">
    <source>
        <dbReference type="EMBL" id="MEC0239663.1"/>
    </source>
</evidence>
<dbReference type="PROSITE" id="PS50156">
    <property type="entry name" value="SSD"/>
    <property type="match status" value="1"/>
</dbReference>
<feature type="transmembrane region" description="Helical" evidence="6">
    <location>
        <begin position="581"/>
        <end position="605"/>
    </location>
</feature>
<evidence type="ECO:0000256" key="1">
    <source>
        <dbReference type="ARBA" id="ARBA00004651"/>
    </source>
</evidence>
<feature type="transmembrane region" description="Helical" evidence="6">
    <location>
        <begin position="177"/>
        <end position="205"/>
    </location>
</feature>
<name>A0ABU6GKB6_9BACL</name>
<dbReference type="Pfam" id="PF03176">
    <property type="entry name" value="MMPL"/>
    <property type="match status" value="2"/>
</dbReference>
<comment type="subcellular location">
    <subcellularLocation>
        <location evidence="1">Cell membrane</location>
        <topology evidence="1">Multi-pass membrane protein</topology>
    </subcellularLocation>
</comment>
<proteinExistence type="predicted"/>
<organism evidence="8 9">
    <name type="scientific">Paenibacillus dokdonensis</name>
    <dbReference type="NCBI Taxonomy" id="2567944"/>
    <lineage>
        <taxon>Bacteria</taxon>
        <taxon>Bacillati</taxon>
        <taxon>Bacillota</taxon>
        <taxon>Bacilli</taxon>
        <taxon>Bacillales</taxon>
        <taxon>Paenibacillaceae</taxon>
        <taxon>Paenibacillus</taxon>
    </lineage>
</organism>
<dbReference type="EMBL" id="JARLKZ010000005">
    <property type="protein sequence ID" value="MEC0239663.1"/>
    <property type="molecule type" value="Genomic_DNA"/>
</dbReference>
<comment type="caution">
    <text evidence="8">The sequence shown here is derived from an EMBL/GenBank/DDBJ whole genome shotgun (WGS) entry which is preliminary data.</text>
</comment>
<evidence type="ECO:0000256" key="2">
    <source>
        <dbReference type="ARBA" id="ARBA00022475"/>
    </source>
</evidence>
<protein>
    <submittedName>
        <fullName evidence="8">MMPL family transporter</fullName>
    </submittedName>
</protein>
<keyword evidence="2" id="KW-1003">Cell membrane</keyword>
<feature type="transmembrane region" description="Helical" evidence="6">
    <location>
        <begin position="551"/>
        <end position="569"/>
    </location>
</feature>
<dbReference type="SUPFAM" id="SSF82866">
    <property type="entry name" value="Multidrug efflux transporter AcrB transmembrane domain"/>
    <property type="match status" value="2"/>
</dbReference>
<dbReference type="Gene3D" id="1.20.1640.10">
    <property type="entry name" value="Multidrug efflux transporter AcrB transmembrane domain"/>
    <property type="match status" value="2"/>
</dbReference>
<keyword evidence="3 6" id="KW-0812">Transmembrane</keyword>
<dbReference type="PANTHER" id="PTHR33406:SF13">
    <property type="entry name" value="MEMBRANE PROTEIN YDFJ"/>
    <property type="match status" value="1"/>
</dbReference>
<keyword evidence="4 6" id="KW-1133">Transmembrane helix</keyword>
<feature type="transmembrane region" description="Helical" evidence="6">
    <location>
        <begin position="300"/>
        <end position="325"/>
    </location>
</feature>
<evidence type="ECO:0000256" key="3">
    <source>
        <dbReference type="ARBA" id="ARBA00022692"/>
    </source>
</evidence>
<feature type="transmembrane region" description="Helical" evidence="6">
    <location>
        <begin position="525"/>
        <end position="544"/>
    </location>
</feature>
<evidence type="ECO:0000256" key="4">
    <source>
        <dbReference type="ARBA" id="ARBA00022989"/>
    </source>
</evidence>
<feature type="transmembrane region" description="Helical" evidence="6">
    <location>
        <begin position="225"/>
        <end position="248"/>
    </location>
</feature>